<evidence type="ECO:0000313" key="2">
    <source>
        <dbReference type="Proteomes" id="UP000288805"/>
    </source>
</evidence>
<name>A0A438DNB8_VITVI</name>
<evidence type="ECO:0000313" key="1">
    <source>
        <dbReference type="EMBL" id="RVW36943.1"/>
    </source>
</evidence>
<comment type="caution">
    <text evidence="1">The sequence shown here is derived from an EMBL/GenBank/DDBJ whole genome shotgun (WGS) entry which is preliminary data.</text>
</comment>
<proteinExistence type="predicted"/>
<protein>
    <submittedName>
        <fullName evidence="1">Uncharacterized protein</fullName>
    </submittedName>
</protein>
<gene>
    <name evidence="1" type="ORF">CK203_094911</name>
</gene>
<dbReference type="EMBL" id="QGNW01001553">
    <property type="protein sequence ID" value="RVW36943.1"/>
    <property type="molecule type" value="Genomic_DNA"/>
</dbReference>
<organism evidence="1 2">
    <name type="scientific">Vitis vinifera</name>
    <name type="common">Grape</name>
    <dbReference type="NCBI Taxonomy" id="29760"/>
    <lineage>
        <taxon>Eukaryota</taxon>
        <taxon>Viridiplantae</taxon>
        <taxon>Streptophyta</taxon>
        <taxon>Embryophyta</taxon>
        <taxon>Tracheophyta</taxon>
        <taxon>Spermatophyta</taxon>
        <taxon>Magnoliopsida</taxon>
        <taxon>eudicotyledons</taxon>
        <taxon>Gunneridae</taxon>
        <taxon>Pentapetalae</taxon>
        <taxon>rosids</taxon>
        <taxon>Vitales</taxon>
        <taxon>Vitaceae</taxon>
        <taxon>Viteae</taxon>
        <taxon>Vitis</taxon>
    </lineage>
</organism>
<dbReference type="AlphaFoldDB" id="A0A438DNB8"/>
<sequence length="113" mass="11798">MGIITLKAWLGHGRRRTLINGQATESSCHWSIANAPLPPKIFSLVGGSHVAGLLGGLVNIPAHMLAAHTSDELLISVGSLVLSGGKAEITEVSKCSGDVSSYNNHVTFLITII</sequence>
<dbReference type="Proteomes" id="UP000288805">
    <property type="component" value="Unassembled WGS sequence"/>
</dbReference>
<reference evidence="1 2" key="1">
    <citation type="journal article" date="2018" name="PLoS Genet.">
        <title>Population sequencing reveals clonal diversity and ancestral inbreeding in the grapevine cultivar Chardonnay.</title>
        <authorList>
            <person name="Roach M.J."/>
            <person name="Johnson D.L."/>
            <person name="Bohlmann J."/>
            <person name="van Vuuren H.J."/>
            <person name="Jones S.J."/>
            <person name="Pretorius I.S."/>
            <person name="Schmidt S.A."/>
            <person name="Borneman A.R."/>
        </authorList>
    </citation>
    <scope>NUCLEOTIDE SEQUENCE [LARGE SCALE GENOMIC DNA]</scope>
    <source>
        <strain evidence="2">cv. Chardonnay</strain>
        <tissue evidence="1">Leaf</tissue>
    </source>
</reference>
<accession>A0A438DNB8</accession>